<sequence length="51" mass="5467">MTDTEQLPPAAAPVPAPTLAAWQHAWVDGASWSDDEESDAEPDFRAYIPAA</sequence>
<name>A0A6G9GY73_9ACTN</name>
<gene>
    <name evidence="2" type="ORF">HA039_13645</name>
</gene>
<evidence type="ECO:0000313" key="2">
    <source>
        <dbReference type="EMBL" id="QIQ03233.1"/>
    </source>
</evidence>
<protein>
    <submittedName>
        <fullName evidence="2">Uncharacterized protein</fullName>
    </submittedName>
</protein>
<feature type="region of interest" description="Disordered" evidence="1">
    <location>
        <begin position="31"/>
        <end position="51"/>
    </location>
</feature>
<accession>A0A6G9GY73</accession>
<proteinExistence type="predicted"/>
<reference evidence="2 3" key="1">
    <citation type="submission" date="2020-03" db="EMBL/GenBank/DDBJ databases">
        <title>A novel species.</title>
        <authorList>
            <person name="Gao J."/>
        </authorList>
    </citation>
    <scope>NUCLEOTIDE SEQUENCE [LARGE SCALE GENOMIC DNA]</scope>
    <source>
        <strain evidence="2 3">QMT-12</strain>
    </source>
</reference>
<evidence type="ECO:0000256" key="1">
    <source>
        <dbReference type="SAM" id="MobiDB-lite"/>
    </source>
</evidence>
<organism evidence="2 3">
    <name type="scientific">Streptomyces liangshanensis</name>
    <dbReference type="NCBI Taxonomy" id="2717324"/>
    <lineage>
        <taxon>Bacteria</taxon>
        <taxon>Bacillati</taxon>
        <taxon>Actinomycetota</taxon>
        <taxon>Actinomycetes</taxon>
        <taxon>Kitasatosporales</taxon>
        <taxon>Streptomycetaceae</taxon>
        <taxon>Streptomyces</taxon>
    </lineage>
</organism>
<keyword evidence="3" id="KW-1185">Reference proteome</keyword>
<dbReference type="AlphaFoldDB" id="A0A6G9GY73"/>
<evidence type="ECO:0000313" key="3">
    <source>
        <dbReference type="Proteomes" id="UP000501179"/>
    </source>
</evidence>
<dbReference type="RefSeq" id="WP_167028687.1">
    <property type="nucleotide sequence ID" value="NZ_CP050177.1"/>
</dbReference>
<dbReference type="Proteomes" id="UP000501179">
    <property type="component" value="Chromosome"/>
</dbReference>
<dbReference type="KEGG" id="slia:HA039_13645"/>
<dbReference type="EMBL" id="CP050177">
    <property type="protein sequence ID" value="QIQ03233.1"/>
    <property type="molecule type" value="Genomic_DNA"/>
</dbReference>